<dbReference type="InParanoid" id="A0A1C4ZBY3"/>
<protein>
    <submittedName>
        <fullName evidence="1">Uncharacterized protein</fullName>
    </submittedName>
</protein>
<organism evidence="1 2">
    <name type="scientific">Micromonospora echinospora</name>
    <name type="common">Micromonospora purpurea</name>
    <dbReference type="NCBI Taxonomy" id="1877"/>
    <lineage>
        <taxon>Bacteria</taxon>
        <taxon>Bacillati</taxon>
        <taxon>Actinomycetota</taxon>
        <taxon>Actinomycetes</taxon>
        <taxon>Micromonosporales</taxon>
        <taxon>Micromonosporaceae</taxon>
        <taxon>Micromonospora</taxon>
    </lineage>
</organism>
<dbReference type="Proteomes" id="UP000198253">
    <property type="component" value="Chromosome I"/>
</dbReference>
<evidence type="ECO:0000313" key="1">
    <source>
        <dbReference type="EMBL" id="SCF30251.1"/>
    </source>
</evidence>
<gene>
    <name evidence="1" type="ORF">GA0070618_5027</name>
</gene>
<dbReference type="OrthoDB" id="4549526at2"/>
<dbReference type="EMBL" id="LT607413">
    <property type="protein sequence ID" value="SCF30251.1"/>
    <property type="molecule type" value="Genomic_DNA"/>
</dbReference>
<dbReference type="AlphaFoldDB" id="A0A1C4ZBY3"/>
<accession>A0A1C4ZBY3</accession>
<reference evidence="2" key="1">
    <citation type="submission" date="2016-06" db="EMBL/GenBank/DDBJ databases">
        <authorList>
            <person name="Varghese N."/>
            <person name="Submissions Spin"/>
        </authorList>
    </citation>
    <scope>NUCLEOTIDE SEQUENCE [LARGE SCALE GENOMIC DNA]</scope>
    <source>
        <strain evidence="2">DSM 43816</strain>
    </source>
</reference>
<dbReference type="RefSeq" id="WP_143740310.1">
    <property type="nucleotide sequence ID" value="NZ_LT607413.1"/>
</dbReference>
<name>A0A1C4ZBY3_MICEC</name>
<proteinExistence type="predicted"/>
<keyword evidence="2" id="KW-1185">Reference proteome</keyword>
<sequence>MPEIPGTREELENAARFLRDRMLSLAKDLEPGQHPDITMLPEPAILDWREPLRHAYKATLRLVAREQPSATHAVRYGGDLLTARGWSVENDTSPAEIRAVARRDGFVITLYAVHQEQGVSQYGDGYGIGGETPHVLLHEPVAFVPPEPVVTTESLPAGALLCYECDGLGWCPGCLGRGFTLNDDRRRQRCNLCFTRRLCPICEGAGLKWIHAMNHWDRTQYPELRPD</sequence>
<evidence type="ECO:0000313" key="2">
    <source>
        <dbReference type="Proteomes" id="UP000198253"/>
    </source>
</evidence>